<gene>
    <name evidence="1" type="ORF">FIV42_15445</name>
</gene>
<accession>A0A4Y6PUR7</accession>
<sequence length="80" mass="9145">MQAIVSRGRRKVFRDGQSLQQLVDAYNAHAGEPIDIAHVRIWELWLKAGWYLAELEENGPRAHAEQLFKDFCAVLRRAGA</sequence>
<accession>A0A5B8Y821</accession>
<organism evidence="1 2">
    <name type="scientific">Persicimonas caeni</name>
    <dbReference type="NCBI Taxonomy" id="2292766"/>
    <lineage>
        <taxon>Bacteria</taxon>
        <taxon>Deltaproteobacteria</taxon>
        <taxon>Bradymonadales</taxon>
        <taxon>Bradymonadaceae</taxon>
        <taxon>Persicimonas</taxon>
    </lineage>
</organism>
<reference evidence="1 2" key="1">
    <citation type="submission" date="2019-06" db="EMBL/GenBank/DDBJ databases">
        <title>Persicimonas caeni gen. nov., sp. nov., a predatory bacterium isolated from solar saltern.</title>
        <authorList>
            <person name="Wang S."/>
        </authorList>
    </citation>
    <scope>NUCLEOTIDE SEQUENCE [LARGE SCALE GENOMIC DNA]</scope>
    <source>
        <strain evidence="1 2">YN101</strain>
    </source>
</reference>
<dbReference type="RefSeq" id="WP_141198563.1">
    <property type="nucleotide sequence ID" value="NZ_CP041186.1"/>
</dbReference>
<protein>
    <submittedName>
        <fullName evidence="1">Uncharacterized protein</fullName>
    </submittedName>
</protein>
<evidence type="ECO:0000313" key="1">
    <source>
        <dbReference type="EMBL" id="QDG52086.1"/>
    </source>
</evidence>
<dbReference type="EMBL" id="CP041186">
    <property type="protein sequence ID" value="QDG52086.1"/>
    <property type="molecule type" value="Genomic_DNA"/>
</dbReference>
<dbReference type="Proteomes" id="UP000315995">
    <property type="component" value="Chromosome"/>
</dbReference>
<keyword evidence="2" id="KW-1185">Reference proteome</keyword>
<name>A0A4Y6PUR7_PERCE</name>
<evidence type="ECO:0000313" key="2">
    <source>
        <dbReference type="Proteomes" id="UP000315995"/>
    </source>
</evidence>
<dbReference type="AlphaFoldDB" id="A0A4Y6PUR7"/>
<proteinExistence type="predicted"/>